<dbReference type="EMBL" id="AYSA01000072">
    <property type="protein sequence ID" value="ESZ97748.1"/>
    <property type="molecule type" value="Genomic_DNA"/>
</dbReference>
<dbReference type="HOGENOM" id="CLU_1897431_0_0_1"/>
<protein>
    <submittedName>
        <fullName evidence="1">Uncharacterized protein</fullName>
    </submittedName>
</protein>
<evidence type="ECO:0000313" key="1">
    <source>
        <dbReference type="EMBL" id="ESZ97748.1"/>
    </source>
</evidence>
<comment type="caution">
    <text evidence="1">The sequence shown here is derived from an EMBL/GenBank/DDBJ whole genome shotgun (WGS) entry which is preliminary data.</text>
</comment>
<organism evidence="1 2">
    <name type="scientific">Sclerotinia borealis (strain F-4128)</name>
    <dbReference type="NCBI Taxonomy" id="1432307"/>
    <lineage>
        <taxon>Eukaryota</taxon>
        <taxon>Fungi</taxon>
        <taxon>Dikarya</taxon>
        <taxon>Ascomycota</taxon>
        <taxon>Pezizomycotina</taxon>
        <taxon>Leotiomycetes</taxon>
        <taxon>Helotiales</taxon>
        <taxon>Sclerotiniaceae</taxon>
        <taxon>Sclerotinia</taxon>
    </lineage>
</organism>
<accession>W9CNY2</accession>
<dbReference type="AlphaFoldDB" id="W9CNY2"/>
<dbReference type="Proteomes" id="UP000019487">
    <property type="component" value="Unassembled WGS sequence"/>
</dbReference>
<name>W9CNY2_SCLBF</name>
<sequence length="134" mass="15514">MYIKCQTRCKKVLFGQTERFHQADGGKVHHAPKDIDAQIQEHQENGHTVDFIKDEIKKISNSMDIFTNNNNNNNTNVTKLHQSLSETEKSLTDTNSKLERTHASLQETQSSFRETLSSLEDMEDQFEAKDQRFI</sequence>
<evidence type="ECO:0000313" key="2">
    <source>
        <dbReference type="Proteomes" id="UP000019487"/>
    </source>
</evidence>
<gene>
    <name evidence="1" type="ORF">SBOR_1873</name>
</gene>
<proteinExistence type="predicted"/>
<reference evidence="1 2" key="1">
    <citation type="journal article" date="2014" name="Genome Announc.">
        <title>Draft genome sequence of Sclerotinia borealis, a psychrophilic plant pathogenic fungus.</title>
        <authorList>
            <person name="Mardanov A.V."/>
            <person name="Beletsky A.V."/>
            <person name="Kadnikov V.V."/>
            <person name="Ignatov A.N."/>
            <person name="Ravin N.V."/>
        </authorList>
    </citation>
    <scope>NUCLEOTIDE SEQUENCE [LARGE SCALE GENOMIC DNA]</scope>
    <source>
        <strain evidence="2">F-4157</strain>
    </source>
</reference>
<dbReference type="Gene3D" id="1.20.5.340">
    <property type="match status" value="1"/>
</dbReference>
<keyword evidence="2" id="KW-1185">Reference proteome</keyword>